<dbReference type="EMBL" id="CP122539">
    <property type="protein sequence ID" value="WGH74516.1"/>
    <property type="molecule type" value="Genomic_DNA"/>
</dbReference>
<dbReference type="RefSeq" id="WP_279650400.1">
    <property type="nucleotide sequence ID" value="NZ_CP122539.1"/>
</dbReference>
<proteinExistence type="predicted"/>
<gene>
    <name evidence="4" type="primary">bamD</name>
    <name evidence="4" type="ORF">P8625_10455</name>
</gene>
<name>A0ABY8KZ53_9FLAO</name>
<feature type="signal peptide" evidence="2">
    <location>
        <begin position="1"/>
        <end position="19"/>
    </location>
</feature>
<evidence type="ECO:0000313" key="4">
    <source>
        <dbReference type="EMBL" id="WGH74516.1"/>
    </source>
</evidence>
<sequence length="475" mass="54958">MKHYLFTILLLVTISFSFAQQNEKEAFQKFKKARQAYQSNNYADAANLLSKTKELLGSTNIRIQPMLIKSLAKIQDWHRANTEIDTYYGLNPDQKLVEYQEIVTIDRQVDVKVKEDQDLYNTAKRNKSVTTMQSYLDSFPYGKYREEVRLLLSNQKDENAWDMAKNGFNTRAYEAYLAKYPNGIHANEAKQQIIRWDNVAYDKASSEGTQSALNYYLSNYPNGQYRRQIKNQLTIRKEEDAYAATKSGKLTDFENYIRNYPNGKYATQINKAIENYMFDKAESSFNNKYYSQAASNYQNYINRFPNGENIDKAKSRFKRATNKSKQRSSSYFGFTYESQGAFGITSGKLNKDKLGFYFNLRVTPQVFDIEFTEPENEIPEELVPENEKIGVASLSLGFSYPISYPVWIYAGGGVNYQERFVEENNETLFYKVTGEEQMAFYPEAGLKIRLGRSTTLIGGVVYVRDELLYKIGIGF</sequence>
<dbReference type="Pfam" id="PF13525">
    <property type="entry name" value="YfiO"/>
    <property type="match status" value="1"/>
</dbReference>
<dbReference type="Gene3D" id="1.25.40.10">
    <property type="entry name" value="Tetratricopeptide repeat domain"/>
    <property type="match status" value="2"/>
</dbReference>
<dbReference type="InterPro" id="IPR011990">
    <property type="entry name" value="TPR-like_helical_dom_sf"/>
</dbReference>
<feature type="domain" description="Outer membrane lipoprotein BamD-like" evidence="3">
    <location>
        <begin position="24"/>
        <end position="157"/>
    </location>
</feature>
<evidence type="ECO:0000256" key="2">
    <source>
        <dbReference type="SAM" id="SignalP"/>
    </source>
</evidence>
<feature type="chain" id="PRO_5046055322" evidence="2">
    <location>
        <begin position="20"/>
        <end position="475"/>
    </location>
</feature>
<dbReference type="Proteomes" id="UP001232001">
    <property type="component" value="Chromosome"/>
</dbReference>
<keyword evidence="1 2" id="KW-0732">Signal</keyword>
<dbReference type="InterPro" id="IPR039565">
    <property type="entry name" value="BamD-like"/>
</dbReference>
<evidence type="ECO:0000256" key="1">
    <source>
        <dbReference type="ARBA" id="ARBA00022729"/>
    </source>
</evidence>
<accession>A0ABY8KZ53</accession>
<reference evidence="4 5" key="1">
    <citation type="submission" date="2023-04" db="EMBL/GenBank/DDBJ databases">
        <title>Tenacibaculum tangerinum sp. nov., isolated from sea tidal flat of South Korea.</title>
        <authorList>
            <person name="Lee S.H."/>
            <person name="Kim J.-J."/>
        </authorList>
    </citation>
    <scope>NUCLEOTIDE SEQUENCE [LARGE SCALE GENOMIC DNA]</scope>
    <source>
        <strain evidence="4 5">GRR-S3-23</strain>
    </source>
</reference>
<evidence type="ECO:0000259" key="3">
    <source>
        <dbReference type="Pfam" id="PF13525"/>
    </source>
</evidence>
<organism evidence="4 5">
    <name type="scientific">Tenacibaculum tangerinum</name>
    <dbReference type="NCBI Taxonomy" id="3038772"/>
    <lineage>
        <taxon>Bacteria</taxon>
        <taxon>Pseudomonadati</taxon>
        <taxon>Bacteroidota</taxon>
        <taxon>Flavobacteriia</taxon>
        <taxon>Flavobacteriales</taxon>
        <taxon>Flavobacteriaceae</taxon>
        <taxon>Tenacibaculum</taxon>
    </lineage>
</organism>
<keyword evidence="5" id="KW-1185">Reference proteome</keyword>
<protein>
    <submittedName>
        <fullName evidence="4">Outer membrane protein assembly factor BamD</fullName>
    </submittedName>
</protein>
<evidence type="ECO:0000313" key="5">
    <source>
        <dbReference type="Proteomes" id="UP001232001"/>
    </source>
</evidence>